<feature type="transmembrane region" description="Helical" evidence="9">
    <location>
        <begin position="552"/>
        <end position="575"/>
    </location>
</feature>
<feature type="compositionally biased region" description="Polar residues" evidence="8">
    <location>
        <begin position="724"/>
        <end position="741"/>
    </location>
</feature>
<dbReference type="PANTHER" id="PTHR33908">
    <property type="entry name" value="MANNOSYLTRANSFERASE YKCB-RELATED"/>
    <property type="match status" value="1"/>
</dbReference>
<feature type="compositionally biased region" description="Low complexity" evidence="8">
    <location>
        <begin position="284"/>
        <end position="316"/>
    </location>
</feature>
<keyword evidence="7 9" id="KW-0472">Membrane</keyword>
<dbReference type="Pfam" id="PF13231">
    <property type="entry name" value="PMT_2"/>
    <property type="match status" value="1"/>
</dbReference>
<evidence type="ECO:0000256" key="9">
    <source>
        <dbReference type="SAM" id="Phobius"/>
    </source>
</evidence>
<evidence type="ECO:0000256" key="7">
    <source>
        <dbReference type="ARBA" id="ARBA00023136"/>
    </source>
</evidence>
<organism evidence="12 13">
    <name type="scientific">Clostridium zeae</name>
    <dbReference type="NCBI Taxonomy" id="2759022"/>
    <lineage>
        <taxon>Bacteria</taxon>
        <taxon>Bacillati</taxon>
        <taxon>Bacillota</taxon>
        <taxon>Clostridia</taxon>
        <taxon>Eubacteriales</taxon>
        <taxon>Clostridiaceae</taxon>
        <taxon>Clostridium</taxon>
    </lineage>
</organism>
<evidence type="ECO:0000259" key="11">
    <source>
        <dbReference type="Pfam" id="PF24878"/>
    </source>
</evidence>
<dbReference type="InterPro" id="IPR038731">
    <property type="entry name" value="RgtA/B/C-like"/>
</dbReference>
<evidence type="ECO:0000256" key="5">
    <source>
        <dbReference type="ARBA" id="ARBA00022692"/>
    </source>
</evidence>
<keyword evidence="3 12" id="KW-0328">Glycosyltransferase</keyword>
<feature type="transmembrane region" description="Helical" evidence="9">
    <location>
        <begin position="89"/>
        <end position="108"/>
    </location>
</feature>
<evidence type="ECO:0000256" key="2">
    <source>
        <dbReference type="ARBA" id="ARBA00022475"/>
    </source>
</evidence>
<reference evidence="12 13" key="1">
    <citation type="journal article" date="2021" name="Int. J. Syst. Evol. Microbiol.">
        <title>Clostridium zeae sp. nov., isolated from corn silage.</title>
        <authorList>
            <person name="Kobayashi H."/>
            <person name="Tanizawa Y."/>
            <person name="Yagura M."/>
            <person name="Sakamoto M."/>
            <person name="Ohkuma M."/>
            <person name="Tohno M."/>
        </authorList>
    </citation>
    <scope>NUCLEOTIDE SEQUENCE [LARGE SCALE GENOMIC DNA]</scope>
    <source>
        <strain evidence="12 13">CSC2</strain>
    </source>
</reference>
<dbReference type="Pfam" id="PF24878">
    <property type="entry name" value="YkcB_C"/>
    <property type="match status" value="1"/>
</dbReference>
<keyword evidence="6 9" id="KW-1133">Transmembrane helix</keyword>
<dbReference type="RefSeq" id="WP_206872779.1">
    <property type="nucleotide sequence ID" value="NZ_BMBA01000010.1"/>
</dbReference>
<feature type="transmembrane region" description="Helical" evidence="9">
    <location>
        <begin position="115"/>
        <end position="133"/>
    </location>
</feature>
<sequence length="775" mass="82174">MKKIKATKQNIALVLITILSAVLNFGNLGIEGTANAYYAAAAKSMTMSFKNFFFVSFDPAGFISIDKPPLGFWLQAISAKIFGFSGWSIILPQALAGVIAVVTIYHLVKRSFGSIAGLISALALAITPVFVAVSRNNSVDNTLVMVLLLACWALTVAAENGKLKYLILSMVLVGIGFNVKMLQAYMIAPALYITYLLSTATTIKKRLLNLIISTFILMAVSLSWAFIVDLVPASSRPYVDSSTNNTVMELIVGHNGLERISLSSNNNGNGGGAPGRNGQRPSRQQDGTGSTSNTTQNNQNSNTSNNTGSNTQDGNDQMAPGGNGQTPPSGNGQFAPPSGDRGFGPGGNMQGGGGQMGGGSSGLAGSFGAQTPSSITRLFSKNILSDQIVWFIPLAIFGFIAAAIKEKLRFRLDNNKKQALVLWGMWFLPVFVYFSFNTGTFHSYYLTMLAPPTAALAGIGITTMWQLYKEGGWKSWFLPVALLANGLVQMLMLYYFVDTSNIIKILAAIVIILCLGSSIILLILNLMNIGKKELEHELNNERHSKILKIKKIIVSLAVAGLMVTPFAGSAAALVYPLNNSFPAAGLELLSGSSTGEGQMGGNMGNSKDSALISFLEKNKTANQKYLLVVSNANSASDIIISTGEPVMAIGGFLGNDKSITLDQFKQLVAKGEVRYVMAGGMGGGNSSSSEIMNWVQQNGKLVSSSEYSDSTQGNVTDDAAISDPSGTTKAAGDNNTSTDSTSKQDDQFRQNGRGFGGNSGALYDLKAYTDSVSSK</sequence>
<dbReference type="InterPro" id="IPR056785">
    <property type="entry name" value="YkcA/B-like_C"/>
</dbReference>
<feature type="domain" description="Glycosyltransferase RgtA/B/C/D-like" evidence="10">
    <location>
        <begin position="66"/>
        <end position="224"/>
    </location>
</feature>
<feature type="domain" description="Putative mannosyltransferase YkcA/B-like C-terminal" evidence="11">
    <location>
        <begin position="611"/>
        <end position="698"/>
    </location>
</feature>
<evidence type="ECO:0000313" key="12">
    <source>
        <dbReference type="EMBL" id="GFZ34292.1"/>
    </source>
</evidence>
<accession>A0ABQ1EHJ0</accession>
<gene>
    <name evidence="12" type="ORF">CSC2_48180</name>
</gene>
<feature type="transmembrane region" description="Helical" evidence="9">
    <location>
        <begin position="139"/>
        <end position="156"/>
    </location>
</feature>
<evidence type="ECO:0000259" key="10">
    <source>
        <dbReference type="Pfam" id="PF13231"/>
    </source>
</evidence>
<dbReference type="InterPro" id="IPR050297">
    <property type="entry name" value="LipidA_mod_glycosyltrf_83"/>
</dbReference>
<feature type="transmembrane region" description="Helical" evidence="9">
    <location>
        <begin position="388"/>
        <end position="408"/>
    </location>
</feature>
<evidence type="ECO:0000313" key="13">
    <source>
        <dbReference type="Proteomes" id="UP000663802"/>
    </source>
</evidence>
<evidence type="ECO:0000256" key="6">
    <source>
        <dbReference type="ARBA" id="ARBA00022989"/>
    </source>
</evidence>
<feature type="transmembrane region" description="Helical" evidence="9">
    <location>
        <begin position="420"/>
        <end position="436"/>
    </location>
</feature>
<protein>
    <submittedName>
        <fullName evidence="12">Dolichyl-phosphate-mannose--protein mannosyltransferase</fullName>
    </submittedName>
</protein>
<feature type="region of interest" description="Disordered" evidence="8">
    <location>
        <begin position="703"/>
        <end position="761"/>
    </location>
</feature>
<feature type="compositionally biased region" description="Polar residues" evidence="8">
    <location>
        <begin position="703"/>
        <end position="715"/>
    </location>
</feature>
<keyword evidence="5 9" id="KW-0812">Transmembrane</keyword>
<feature type="transmembrane region" description="Helical" evidence="9">
    <location>
        <begin position="442"/>
        <end position="464"/>
    </location>
</feature>
<proteinExistence type="predicted"/>
<evidence type="ECO:0000256" key="8">
    <source>
        <dbReference type="SAM" id="MobiDB-lite"/>
    </source>
</evidence>
<evidence type="ECO:0000256" key="1">
    <source>
        <dbReference type="ARBA" id="ARBA00004651"/>
    </source>
</evidence>
<dbReference type="Proteomes" id="UP000663802">
    <property type="component" value="Unassembled WGS sequence"/>
</dbReference>
<feature type="region of interest" description="Disordered" evidence="8">
    <location>
        <begin position="261"/>
        <end position="365"/>
    </location>
</feature>
<feature type="transmembrane region" description="Helical" evidence="9">
    <location>
        <begin position="476"/>
        <end position="496"/>
    </location>
</feature>
<keyword evidence="4" id="KW-0808">Transferase</keyword>
<feature type="transmembrane region" description="Helical" evidence="9">
    <location>
        <begin position="502"/>
        <end position="524"/>
    </location>
</feature>
<name>A0ABQ1EHJ0_9CLOT</name>
<comment type="subcellular location">
    <subcellularLocation>
        <location evidence="1">Cell membrane</location>
        <topology evidence="1">Multi-pass membrane protein</topology>
    </subcellularLocation>
</comment>
<keyword evidence="13" id="KW-1185">Reference proteome</keyword>
<evidence type="ECO:0000256" key="3">
    <source>
        <dbReference type="ARBA" id="ARBA00022676"/>
    </source>
</evidence>
<feature type="transmembrane region" description="Helical" evidence="9">
    <location>
        <begin position="210"/>
        <end position="228"/>
    </location>
</feature>
<evidence type="ECO:0000256" key="4">
    <source>
        <dbReference type="ARBA" id="ARBA00022679"/>
    </source>
</evidence>
<keyword evidence="2" id="KW-1003">Cell membrane</keyword>
<dbReference type="GO" id="GO:0016757">
    <property type="term" value="F:glycosyltransferase activity"/>
    <property type="evidence" value="ECO:0007669"/>
    <property type="project" value="UniProtKB-KW"/>
</dbReference>
<dbReference type="PANTHER" id="PTHR33908:SF3">
    <property type="entry name" value="UNDECAPRENYL PHOSPHATE-ALPHA-4-AMINO-4-DEOXY-L-ARABINOSE ARABINOSYL TRANSFERASE"/>
    <property type="match status" value="1"/>
</dbReference>
<dbReference type="EMBL" id="BMBA01000010">
    <property type="protein sequence ID" value="GFZ34292.1"/>
    <property type="molecule type" value="Genomic_DNA"/>
</dbReference>
<feature type="compositionally biased region" description="Gly residues" evidence="8">
    <location>
        <begin position="341"/>
        <end position="362"/>
    </location>
</feature>
<comment type="caution">
    <text evidence="12">The sequence shown here is derived from an EMBL/GenBank/DDBJ whole genome shotgun (WGS) entry which is preliminary data.</text>
</comment>